<proteinExistence type="predicted"/>
<feature type="region of interest" description="Disordered" evidence="1">
    <location>
        <begin position="84"/>
        <end position="140"/>
    </location>
</feature>
<comment type="caution">
    <text evidence="2">The sequence shown here is derived from an EMBL/GenBank/DDBJ whole genome shotgun (WGS) entry which is preliminary data.</text>
</comment>
<keyword evidence="3" id="KW-1185">Reference proteome</keyword>
<name>A0AAD4DIH4_9FUNG</name>
<feature type="non-terminal residue" evidence="2">
    <location>
        <position position="140"/>
    </location>
</feature>
<dbReference type="AlphaFoldDB" id="A0AAD4DIH4"/>
<sequence>MSTPLETDFAELSFERALGFPSSSNPSQTMNSIHAALGPNSFEASTYSTSSSNTITTTPAQTTSSPHEPVATTMTTAAYYGTGTFDTPYPATLHPSASLQDPRLFASQQQQQHQQQPPPPYPAFDNPLPTPTWASQHDAM</sequence>
<accession>A0AAD4DIH4</accession>
<feature type="region of interest" description="Disordered" evidence="1">
    <location>
        <begin position="41"/>
        <end position="70"/>
    </location>
</feature>
<evidence type="ECO:0000256" key="1">
    <source>
        <dbReference type="SAM" id="MobiDB-lite"/>
    </source>
</evidence>
<protein>
    <submittedName>
        <fullName evidence="2">Uncharacterized protein</fullName>
    </submittedName>
</protein>
<dbReference type="Proteomes" id="UP001194580">
    <property type="component" value="Unassembled WGS sequence"/>
</dbReference>
<reference evidence="2" key="1">
    <citation type="journal article" date="2020" name="Fungal Divers.">
        <title>Resolving the Mortierellaceae phylogeny through synthesis of multi-gene phylogenetics and phylogenomics.</title>
        <authorList>
            <person name="Vandepol N."/>
            <person name="Liber J."/>
            <person name="Desiro A."/>
            <person name="Na H."/>
            <person name="Kennedy M."/>
            <person name="Barry K."/>
            <person name="Grigoriev I.V."/>
            <person name="Miller A.N."/>
            <person name="O'Donnell K."/>
            <person name="Stajich J.E."/>
            <person name="Bonito G."/>
        </authorList>
    </citation>
    <scope>NUCLEOTIDE SEQUENCE</scope>
    <source>
        <strain evidence="2">NRRL 28262</strain>
    </source>
</reference>
<organism evidence="2 3">
    <name type="scientific">Linnemannia exigua</name>
    <dbReference type="NCBI Taxonomy" id="604196"/>
    <lineage>
        <taxon>Eukaryota</taxon>
        <taxon>Fungi</taxon>
        <taxon>Fungi incertae sedis</taxon>
        <taxon>Mucoromycota</taxon>
        <taxon>Mortierellomycotina</taxon>
        <taxon>Mortierellomycetes</taxon>
        <taxon>Mortierellales</taxon>
        <taxon>Mortierellaceae</taxon>
        <taxon>Linnemannia</taxon>
    </lineage>
</organism>
<evidence type="ECO:0000313" key="2">
    <source>
        <dbReference type="EMBL" id="KAG0279052.1"/>
    </source>
</evidence>
<evidence type="ECO:0000313" key="3">
    <source>
        <dbReference type="Proteomes" id="UP001194580"/>
    </source>
</evidence>
<dbReference type="EMBL" id="JAAAIL010000151">
    <property type="protein sequence ID" value="KAG0279052.1"/>
    <property type="molecule type" value="Genomic_DNA"/>
</dbReference>
<gene>
    <name evidence="2" type="ORF">BGZ95_002408</name>
</gene>